<gene>
    <name evidence="8" type="ORF">C7389_10595</name>
</gene>
<evidence type="ECO:0000256" key="3">
    <source>
        <dbReference type="ARBA" id="ARBA00023186"/>
    </source>
</evidence>
<evidence type="ECO:0000256" key="1">
    <source>
        <dbReference type="ARBA" id="ARBA00022741"/>
    </source>
</evidence>
<dbReference type="PANTHER" id="PTHR13748">
    <property type="entry name" value="COBW-RELATED"/>
    <property type="match status" value="1"/>
</dbReference>
<evidence type="ECO:0000259" key="7">
    <source>
        <dbReference type="SMART" id="SM00833"/>
    </source>
</evidence>
<evidence type="ECO:0000313" key="8">
    <source>
        <dbReference type="EMBL" id="TDN53422.1"/>
    </source>
</evidence>
<dbReference type="Proteomes" id="UP000295129">
    <property type="component" value="Unassembled WGS sequence"/>
</dbReference>
<organism evidence="8 9">
    <name type="scientific">Azoarcus indigens</name>
    <dbReference type="NCBI Taxonomy" id="29545"/>
    <lineage>
        <taxon>Bacteria</taxon>
        <taxon>Pseudomonadati</taxon>
        <taxon>Pseudomonadota</taxon>
        <taxon>Betaproteobacteria</taxon>
        <taxon>Rhodocyclales</taxon>
        <taxon>Zoogloeaceae</taxon>
        <taxon>Azoarcus</taxon>
    </lineage>
</organism>
<dbReference type="EMBL" id="SNVV01000005">
    <property type="protein sequence ID" value="TDN53422.1"/>
    <property type="molecule type" value="Genomic_DNA"/>
</dbReference>
<evidence type="ECO:0000256" key="2">
    <source>
        <dbReference type="ARBA" id="ARBA00022801"/>
    </source>
</evidence>
<dbReference type="InterPro" id="IPR027417">
    <property type="entry name" value="P-loop_NTPase"/>
</dbReference>
<dbReference type="Pfam" id="PF02492">
    <property type="entry name" value="cobW"/>
    <property type="match status" value="1"/>
</dbReference>
<protein>
    <submittedName>
        <fullName evidence="8">G3E family GTPase</fullName>
    </submittedName>
</protein>
<dbReference type="Gene3D" id="3.30.1220.10">
    <property type="entry name" value="CobW-like, C-terminal domain"/>
    <property type="match status" value="1"/>
</dbReference>
<comment type="function">
    <text evidence="5">Zinc chaperone that directly transfers zinc cofactor to target proteins, thereby activating them. Zinc is transferred from the CXCC motif in the GTPase domain to the zinc binding site in target proteins in a process requiring GTP hydrolysis.</text>
</comment>
<comment type="catalytic activity">
    <reaction evidence="6">
        <text>GTP + H2O = GDP + phosphate + H(+)</text>
        <dbReference type="Rhea" id="RHEA:19669"/>
        <dbReference type="ChEBI" id="CHEBI:15377"/>
        <dbReference type="ChEBI" id="CHEBI:15378"/>
        <dbReference type="ChEBI" id="CHEBI:37565"/>
        <dbReference type="ChEBI" id="CHEBI:43474"/>
        <dbReference type="ChEBI" id="CHEBI:58189"/>
    </reaction>
    <physiologicalReaction direction="left-to-right" evidence="6">
        <dbReference type="Rhea" id="RHEA:19670"/>
    </physiologicalReaction>
</comment>
<evidence type="ECO:0000256" key="5">
    <source>
        <dbReference type="ARBA" id="ARBA00045658"/>
    </source>
</evidence>
<dbReference type="GO" id="GO:0000166">
    <property type="term" value="F:nucleotide binding"/>
    <property type="evidence" value="ECO:0007669"/>
    <property type="project" value="UniProtKB-KW"/>
</dbReference>
<name>A0A4V3BNF6_9RHOO</name>
<dbReference type="GO" id="GO:0016787">
    <property type="term" value="F:hydrolase activity"/>
    <property type="evidence" value="ECO:0007669"/>
    <property type="project" value="UniProtKB-KW"/>
</dbReference>
<feature type="domain" description="CobW C-terminal" evidence="7">
    <location>
        <begin position="229"/>
        <end position="323"/>
    </location>
</feature>
<dbReference type="InterPro" id="IPR036627">
    <property type="entry name" value="CobW-likC_sf"/>
</dbReference>
<evidence type="ECO:0000256" key="4">
    <source>
        <dbReference type="ARBA" id="ARBA00034320"/>
    </source>
</evidence>
<dbReference type="InterPro" id="IPR011629">
    <property type="entry name" value="CobW-like_C"/>
</dbReference>
<keyword evidence="2" id="KW-0378">Hydrolase</keyword>
<dbReference type="CDD" id="cd03112">
    <property type="entry name" value="CobW-like"/>
    <property type="match status" value="1"/>
</dbReference>
<accession>A0A4V3BNF6</accession>
<dbReference type="SUPFAM" id="SSF90002">
    <property type="entry name" value="Hypothetical protein YjiA, C-terminal domain"/>
    <property type="match status" value="1"/>
</dbReference>
<keyword evidence="3" id="KW-0143">Chaperone</keyword>
<comment type="similarity">
    <text evidence="4">Belongs to the SIMIBI class G3E GTPase family. ZNG1 subfamily.</text>
</comment>
<keyword evidence="9" id="KW-1185">Reference proteome</keyword>
<sequence length="326" mass="34891">MSAAPERLPVTVLTGFLGAGKTTLLNHLLRTSGRRYAVIVNEYGEIGIDGELVVGAEEEVLELNNGCICCKVRGDLIRVVGGLLKRRGRFDGILIETTGLADPAPVVQSFMADDEIRQSARVDGVVCVVDARHFLASLARTREAGVQLAHASCVVVNKAELAEADTLAAVEAEIARLNPGASLLRSVGGAVPAAQLLDQGAFELPRLALPAGGERYYRAVAPGRHSAGLECVSVVLQRPLERQRFLGWLQRLVAECGDRLLRSKGIVALAGAERRFVFQGVHMMMDSDFDRPWHSGEARDSRLVFIGHDLAGLALQAGLDACQVAA</sequence>
<keyword evidence="1" id="KW-0547">Nucleotide-binding</keyword>
<dbReference type="InterPro" id="IPR003495">
    <property type="entry name" value="CobW/HypB/UreG_nucleotide-bd"/>
</dbReference>
<dbReference type="AlphaFoldDB" id="A0A4V3BNF6"/>
<dbReference type="PANTHER" id="PTHR13748:SF59">
    <property type="entry name" value="COBW C-TERMINAL DOMAIN-CONTAINING PROTEIN"/>
    <property type="match status" value="1"/>
</dbReference>
<evidence type="ECO:0000313" key="9">
    <source>
        <dbReference type="Proteomes" id="UP000295129"/>
    </source>
</evidence>
<dbReference type="OrthoDB" id="9808822at2"/>
<dbReference type="SUPFAM" id="SSF52540">
    <property type="entry name" value="P-loop containing nucleoside triphosphate hydrolases"/>
    <property type="match status" value="1"/>
</dbReference>
<comment type="caution">
    <text evidence="8">The sequence shown here is derived from an EMBL/GenBank/DDBJ whole genome shotgun (WGS) entry which is preliminary data.</text>
</comment>
<reference evidence="8 9" key="1">
    <citation type="submission" date="2019-03" db="EMBL/GenBank/DDBJ databases">
        <title>Genomic Encyclopedia of Type Strains, Phase IV (KMG-IV): sequencing the most valuable type-strain genomes for metagenomic binning, comparative biology and taxonomic classification.</title>
        <authorList>
            <person name="Goeker M."/>
        </authorList>
    </citation>
    <scope>NUCLEOTIDE SEQUENCE [LARGE SCALE GENOMIC DNA]</scope>
    <source>
        <strain evidence="8 9">DSM 12121</strain>
    </source>
</reference>
<proteinExistence type="inferred from homology"/>
<dbReference type="RefSeq" id="WP_133590014.1">
    <property type="nucleotide sequence ID" value="NZ_SNVV01000005.1"/>
</dbReference>
<dbReference type="Pfam" id="PF07683">
    <property type="entry name" value="CobW_C"/>
    <property type="match status" value="1"/>
</dbReference>
<dbReference type="Gene3D" id="3.40.50.300">
    <property type="entry name" value="P-loop containing nucleotide triphosphate hydrolases"/>
    <property type="match status" value="1"/>
</dbReference>
<dbReference type="SMART" id="SM00833">
    <property type="entry name" value="CobW_C"/>
    <property type="match status" value="1"/>
</dbReference>
<evidence type="ECO:0000256" key="6">
    <source>
        <dbReference type="ARBA" id="ARBA00049117"/>
    </source>
</evidence>
<dbReference type="InterPro" id="IPR051316">
    <property type="entry name" value="Zinc-reg_GTPase_activator"/>
</dbReference>